<proteinExistence type="predicted"/>
<protein>
    <submittedName>
        <fullName evidence="1">Uncharacterized protein</fullName>
    </submittedName>
</protein>
<evidence type="ECO:0000313" key="1">
    <source>
        <dbReference type="EMBL" id="CAE8589170.1"/>
    </source>
</evidence>
<gene>
    <name evidence="1" type="ORF">PGLA1383_LOCUS7947</name>
</gene>
<comment type="caution">
    <text evidence="1">The sequence shown here is derived from an EMBL/GenBank/DDBJ whole genome shotgun (WGS) entry which is preliminary data.</text>
</comment>
<dbReference type="EMBL" id="CAJNNV010003527">
    <property type="protein sequence ID" value="CAE8589170.1"/>
    <property type="molecule type" value="Genomic_DNA"/>
</dbReference>
<accession>A0A813DS51</accession>
<keyword evidence="2" id="KW-1185">Reference proteome</keyword>
<evidence type="ECO:0000313" key="2">
    <source>
        <dbReference type="Proteomes" id="UP000654075"/>
    </source>
</evidence>
<dbReference type="Proteomes" id="UP000654075">
    <property type="component" value="Unassembled WGS sequence"/>
</dbReference>
<reference evidence="1" key="1">
    <citation type="submission" date="2021-02" db="EMBL/GenBank/DDBJ databases">
        <authorList>
            <person name="Dougan E. K."/>
            <person name="Rhodes N."/>
            <person name="Thang M."/>
            <person name="Chan C."/>
        </authorList>
    </citation>
    <scope>NUCLEOTIDE SEQUENCE</scope>
</reference>
<sequence length="110" mass="11976">MRLDVDLLLSLQGSPRTQLQASACLNGVAAGAQVQLVLLPCCWSNGFAISFGIGHEPKHFGTHEVACFGELFVCELRIVRFSQDMISASWALVSPNDFTIVLRASKSMFC</sequence>
<organism evidence="1 2">
    <name type="scientific">Polarella glacialis</name>
    <name type="common">Dinoflagellate</name>
    <dbReference type="NCBI Taxonomy" id="89957"/>
    <lineage>
        <taxon>Eukaryota</taxon>
        <taxon>Sar</taxon>
        <taxon>Alveolata</taxon>
        <taxon>Dinophyceae</taxon>
        <taxon>Suessiales</taxon>
        <taxon>Suessiaceae</taxon>
        <taxon>Polarella</taxon>
    </lineage>
</organism>
<dbReference type="AlphaFoldDB" id="A0A813DS51"/>
<name>A0A813DS51_POLGL</name>